<proteinExistence type="predicted"/>
<name>A0ABT3C142_9PSED</name>
<sequence>MKIEPCHPIVSGGCLLFFDTCHVVQTHDVLDSLLYAQLAASRKHPEKHVDFESWKQVWLAAALRFGWVLNTHEGFSQRPAGGPGSTLWDWIRSAKTLLVPQVSVDKAEMAARQCYAQRPEQRAIELLAAQTLSVDQHGVEIVPGALDAVPKSVATRVALQLAFVGPAGDEMVLVQIHFTTLQALTPAYLFEPIDPLQVVGNVALDFYSMRLVDVIYSQFRERFDVALKEKRPLFIEPLKGERDVLSR</sequence>
<dbReference type="EMBL" id="JAOXML010000018">
    <property type="protein sequence ID" value="MCV4378798.1"/>
    <property type="molecule type" value="Genomic_DNA"/>
</dbReference>
<evidence type="ECO:0000313" key="1">
    <source>
        <dbReference type="EMBL" id="MCV4378798.1"/>
    </source>
</evidence>
<reference evidence="1 2" key="1">
    <citation type="submission" date="2022-10" db="EMBL/GenBank/DDBJ databases">
        <title>Characterization of Pseudomonas capsici strains from pepper and tomato in Georgia.</title>
        <authorList>
            <person name="Zhao M."/>
            <person name="Dutta B."/>
        </authorList>
    </citation>
    <scope>NUCLEOTIDE SEQUENCE [LARGE SCALE GENOMIC DNA]</scope>
    <source>
        <strain evidence="1 2">Pc20-5</strain>
    </source>
</reference>
<organism evidence="1 2">
    <name type="scientific">Pseudomonas capsici</name>
    <dbReference type="NCBI Taxonomy" id="2810614"/>
    <lineage>
        <taxon>Bacteria</taxon>
        <taxon>Pseudomonadati</taxon>
        <taxon>Pseudomonadota</taxon>
        <taxon>Gammaproteobacteria</taxon>
        <taxon>Pseudomonadales</taxon>
        <taxon>Pseudomonadaceae</taxon>
        <taxon>Pseudomonas</taxon>
    </lineage>
</organism>
<gene>
    <name evidence="1" type="ORF">OH718_19535</name>
</gene>
<protein>
    <submittedName>
        <fullName evidence="1">Uncharacterized protein</fullName>
    </submittedName>
</protein>
<comment type="caution">
    <text evidence="1">The sequence shown here is derived from an EMBL/GenBank/DDBJ whole genome shotgun (WGS) entry which is preliminary data.</text>
</comment>
<dbReference type="Proteomes" id="UP001207294">
    <property type="component" value="Unassembled WGS sequence"/>
</dbReference>
<accession>A0ABT3C142</accession>
<keyword evidence="2" id="KW-1185">Reference proteome</keyword>
<dbReference type="RefSeq" id="WP_206402910.1">
    <property type="nucleotide sequence ID" value="NZ_JAFGZD010000021.1"/>
</dbReference>
<evidence type="ECO:0000313" key="2">
    <source>
        <dbReference type="Proteomes" id="UP001207294"/>
    </source>
</evidence>
<dbReference type="GeneID" id="93563627"/>